<dbReference type="SUPFAM" id="SSF51658">
    <property type="entry name" value="Xylose isomerase-like"/>
    <property type="match status" value="1"/>
</dbReference>
<organism evidence="3 4">
    <name type="scientific">Microbacterium rhizomatis</name>
    <dbReference type="NCBI Taxonomy" id="1631477"/>
    <lineage>
        <taxon>Bacteria</taxon>
        <taxon>Bacillati</taxon>
        <taxon>Actinomycetota</taxon>
        <taxon>Actinomycetes</taxon>
        <taxon>Micrococcales</taxon>
        <taxon>Microbacteriaceae</taxon>
        <taxon>Microbacterium</taxon>
    </lineage>
</organism>
<dbReference type="PANTHER" id="PTHR12110">
    <property type="entry name" value="HYDROXYPYRUVATE ISOMERASE"/>
    <property type="match status" value="1"/>
</dbReference>
<evidence type="ECO:0000313" key="3">
    <source>
        <dbReference type="EMBL" id="KAA9105071.1"/>
    </source>
</evidence>
<dbReference type="Proteomes" id="UP000325827">
    <property type="component" value="Unassembled WGS sequence"/>
</dbReference>
<feature type="domain" description="Xylose isomerase-like TIM barrel" evidence="2">
    <location>
        <begin position="37"/>
        <end position="302"/>
    </location>
</feature>
<dbReference type="EMBL" id="VYSA01000006">
    <property type="protein sequence ID" value="KAA9105071.1"/>
    <property type="molecule type" value="Genomic_DNA"/>
</dbReference>
<evidence type="ECO:0000313" key="4">
    <source>
        <dbReference type="Proteomes" id="UP000325827"/>
    </source>
</evidence>
<proteinExistence type="predicted"/>
<evidence type="ECO:0000256" key="1">
    <source>
        <dbReference type="ARBA" id="ARBA00023277"/>
    </source>
</evidence>
<accession>A0A5J5IZJ3</accession>
<dbReference type="RefSeq" id="WP_150450530.1">
    <property type="nucleotide sequence ID" value="NZ_VYSA01000006.1"/>
</dbReference>
<protein>
    <submittedName>
        <fullName evidence="3">TIM barrel protein</fullName>
    </submittedName>
</protein>
<evidence type="ECO:0000259" key="2">
    <source>
        <dbReference type="Pfam" id="PF01261"/>
    </source>
</evidence>
<reference evidence="4" key="1">
    <citation type="submission" date="2019-09" db="EMBL/GenBank/DDBJ databases">
        <title>Mumia zhuanghuii sp. nov. isolated from the intestinal contents of plateau pika (Ochotona curzoniae) in the Qinghai-Tibet plateau of China.</title>
        <authorList>
            <person name="Tian Z."/>
        </authorList>
    </citation>
    <scope>NUCLEOTIDE SEQUENCE [LARGE SCALE GENOMIC DNA]</scope>
    <source>
        <strain evidence="4">JCM 30598</strain>
    </source>
</reference>
<comment type="caution">
    <text evidence="3">The sequence shown here is derived from an EMBL/GenBank/DDBJ whole genome shotgun (WGS) entry which is preliminary data.</text>
</comment>
<keyword evidence="4" id="KW-1185">Reference proteome</keyword>
<dbReference type="AlphaFoldDB" id="A0A5J5IZJ3"/>
<dbReference type="PANTHER" id="PTHR12110:SF41">
    <property type="entry name" value="INOSOSE DEHYDRATASE"/>
    <property type="match status" value="1"/>
</dbReference>
<name>A0A5J5IZJ3_9MICO</name>
<dbReference type="OrthoDB" id="104997at2"/>
<dbReference type="Gene3D" id="3.20.20.150">
    <property type="entry name" value="Divalent-metal-dependent TIM barrel enzymes"/>
    <property type="match status" value="1"/>
</dbReference>
<gene>
    <name evidence="3" type="ORF">F6B43_18675</name>
</gene>
<dbReference type="InterPro" id="IPR050312">
    <property type="entry name" value="IolE/XylAMocC-like"/>
</dbReference>
<dbReference type="InterPro" id="IPR036237">
    <property type="entry name" value="Xyl_isomerase-like_sf"/>
</dbReference>
<dbReference type="InterPro" id="IPR013022">
    <property type="entry name" value="Xyl_isomerase-like_TIM-brl"/>
</dbReference>
<keyword evidence="1" id="KW-0119">Carbohydrate metabolism</keyword>
<sequence length="333" mass="36258">MTGIRWAYALNQWDTNIDAFVRRRDHERAFKTISISGFSGVEFTAVSFGPWEPFGSPAEIANLYGSIEQLRSFLADCALDAVSSYVYDPFVGFDVEMGRGPDPLDPDSLEPIAATAVWFADAVHRLGGDALVVRPVGSAWQTGPLSDEQIGTLARLWNEVGSRIAAGGVGLALHVDFLSALRLSNGIDRLLAATDPALVGLALDTAELAVAGIEPVEFFRTHADRVRHIQLKNARAVVDEAEALTPHAEQFVRTEGGSRRIERWFFEPTDEGGLIDFEAFAQAVAESDYSGWIVVESDQSPHPAESAMVSGWYVQKVLRPIVEGSRRAVGASR</sequence>
<dbReference type="Pfam" id="PF01261">
    <property type="entry name" value="AP_endonuc_2"/>
    <property type="match status" value="1"/>
</dbReference>